<proteinExistence type="predicted"/>
<dbReference type="Pfam" id="PF05258">
    <property type="entry name" value="DciA"/>
    <property type="match status" value="1"/>
</dbReference>
<reference evidence="1 2" key="1">
    <citation type="submission" date="2013-12" db="EMBL/GenBank/DDBJ databases">
        <title>Comparative genomics of Petrotoga isolates.</title>
        <authorList>
            <person name="Nesbo C.L."/>
            <person name="Charchuk R."/>
            <person name="Chow K."/>
        </authorList>
    </citation>
    <scope>NUCLEOTIDE SEQUENCE [LARGE SCALE GENOMIC DNA]</scope>
    <source>
        <strain evidence="1 2">DSM 13574</strain>
    </source>
</reference>
<accession>A0A2K1NX96</accession>
<evidence type="ECO:0000313" key="2">
    <source>
        <dbReference type="Proteomes" id="UP000236434"/>
    </source>
</evidence>
<dbReference type="InterPro" id="IPR007922">
    <property type="entry name" value="DciA-like"/>
</dbReference>
<sequence length="96" mass="11433">MEEKFEGVLKELSKKNLVYKKIYIIKKLREEIPKYLPENLSKHVIVKNYLLKEKVLEIACSNNYVKQEILFREKIVLNALNSILENETINRIRIVS</sequence>
<evidence type="ECO:0008006" key="3">
    <source>
        <dbReference type="Google" id="ProtNLM"/>
    </source>
</evidence>
<dbReference type="RefSeq" id="WP_103067698.1">
    <property type="nucleotide sequence ID" value="NZ_AZRL01000022.1"/>
</dbReference>
<name>A0A2K1NX96_9BACT</name>
<dbReference type="AlphaFoldDB" id="A0A2K1NX96"/>
<evidence type="ECO:0000313" key="1">
    <source>
        <dbReference type="EMBL" id="PNR95166.1"/>
    </source>
</evidence>
<protein>
    <recommendedName>
        <fullName evidence="3">DUF721 domain-containing protein</fullName>
    </recommendedName>
</protein>
<gene>
    <name evidence="1" type="ORF">X929_09315</name>
</gene>
<dbReference type="OrthoDB" id="49126at2"/>
<organism evidence="1 2">
    <name type="scientific">Petrotoga olearia DSM 13574</name>
    <dbReference type="NCBI Taxonomy" id="1122955"/>
    <lineage>
        <taxon>Bacteria</taxon>
        <taxon>Thermotogati</taxon>
        <taxon>Thermotogota</taxon>
        <taxon>Thermotogae</taxon>
        <taxon>Petrotogales</taxon>
        <taxon>Petrotogaceae</taxon>
        <taxon>Petrotoga</taxon>
    </lineage>
</organism>
<dbReference type="EMBL" id="AZRL01000022">
    <property type="protein sequence ID" value="PNR95166.1"/>
    <property type="molecule type" value="Genomic_DNA"/>
</dbReference>
<dbReference type="Proteomes" id="UP000236434">
    <property type="component" value="Unassembled WGS sequence"/>
</dbReference>
<comment type="caution">
    <text evidence="1">The sequence shown here is derived from an EMBL/GenBank/DDBJ whole genome shotgun (WGS) entry which is preliminary data.</text>
</comment>